<proteinExistence type="predicted"/>
<keyword evidence="3" id="KW-1185">Reference proteome</keyword>
<protein>
    <submittedName>
        <fullName evidence="2">CAP domain-containing protein</fullName>
    </submittedName>
</protein>
<name>A0A4U0MNF9_9ACTN</name>
<dbReference type="EMBL" id="SUMB01000017">
    <property type="protein sequence ID" value="TJZ42320.1"/>
    <property type="molecule type" value="Genomic_DNA"/>
</dbReference>
<feature type="domain" description="SCP" evidence="1">
    <location>
        <begin position="1"/>
        <end position="114"/>
    </location>
</feature>
<evidence type="ECO:0000259" key="1">
    <source>
        <dbReference type="Pfam" id="PF00188"/>
    </source>
</evidence>
<evidence type="ECO:0000313" key="3">
    <source>
        <dbReference type="Proteomes" id="UP000308697"/>
    </source>
</evidence>
<sequence>MVNEQRAQHGCGPLTVDPHIQRAAQAHSDDMAARDYYEHNTPEGVDPGTRMTNAGFSWSSWAENIFKSPKDPATALKGWMESPGHRANILNCSYKSTGVGVNLSSNGPWWTQDFGTHS</sequence>
<evidence type="ECO:0000313" key="2">
    <source>
        <dbReference type="EMBL" id="TJZ42320.1"/>
    </source>
</evidence>
<dbReference type="CDD" id="cd05379">
    <property type="entry name" value="CAP_bacterial"/>
    <property type="match status" value="1"/>
</dbReference>
<gene>
    <name evidence="2" type="ORF">FCH28_34965</name>
</gene>
<dbReference type="Pfam" id="PF00188">
    <property type="entry name" value="CAP"/>
    <property type="match status" value="1"/>
</dbReference>
<reference evidence="2 3" key="1">
    <citation type="submission" date="2019-04" db="EMBL/GenBank/DDBJ databases">
        <title>Streptomyces piniterrae sp. nov., a heliquinomycin-producing actinomycete isolated from rhizosphere soil of Pinus yunnanensis.</title>
        <authorList>
            <person name="Zhuang X."/>
            <person name="Zhao J."/>
        </authorList>
    </citation>
    <scope>NUCLEOTIDE SEQUENCE [LARGE SCALE GENOMIC DNA]</scope>
    <source>
        <strain evidence="3">jys28</strain>
    </source>
</reference>
<dbReference type="Proteomes" id="UP000308697">
    <property type="component" value="Unassembled WGS sequence"/>
</dbReference>
<organism evidence="2 3">
    <name type="scientific">Streptomyces piniterrae</name>
    <dbReference type="NCBI Taxonomy" id="2571125"/>
    <lineage>
        <taxon>Bacteria</taxon>
        <taxon>Bacillati</taxon>
        <taxon>Actinomycetota</taxon>
        <taxon>Actinomycetes</taxon>
        <taxon>Kitasatosporales</taxon>
        <taxon>Streptomycetaceae</taxon>
        <taxon>Streptomyces</taxon>
    </lineage>
</organism>
<accession>A0A4U0MNF9</accession>
<dbReference type="PANTHER" id="PTHR31157:SF1">
    <property type="entry name" value="SCP DOMAIN-CONTAINING PROTEIN"/>
    <property type="match status" value="1"/>
</dbReference>
<dbReference type="OrthoDB" id="68195at2"/>
<dbReference type="InterPro" id="IPR014044">
    <property type="entry name" value="CAP_dom"/>
</dbReference>
<dbReference type="AlphaFoldDB" id="A0A4U0MNF9"/>
<dbReference type="PANTHER" id="PTHR31157">
    <property type="entry name" value="SCP DOMAIN-CONTAINING PROTEIN"/>
    <property type="match status" value="1"/>
</dbReference>
<comment type="caution">
    <text evidence="2">The sequence shown here is derived from an EMBL/GenBank/DDBJ whole genome shotgun (WGS) entry which is preliminary data.</text>
</comment>
<dbReference type="InterPro" id="IPR035940">
    <property type="entry name" value="CAP_sf"/>
</dbReference>
<dbReference type="SUPFAM" id="SSF55797">
    <property type="entry name" value="PR-1-like"/>
    <property type="match status" value="1"/>
</dbReference>
<dbReference type="Gene3D" id="3.40.33.10">
    <property type="entry name" value="CAP"/>
    <property type="match status" value="1"/>
</dbReference>